<sequence length="411" mass="42774">MTTRGTRRPRATAAAAGVVGLLAALLSVAAGGTATAEPATLKQTYQCVFPLIEEDPVTVDISVDLPTEVRVGETIPAQPVVSVSKVTKRAADGLATVGSATLEGTAKAYVTVGFPDGPLDIGLTNTLEKTTIPSPSADFDVKANGKTPDLSFDQPGEVPISVNSLLLTLTPKDAAGNKTSLDTFESECHLDPADQNKILHTIKVVPGSTESTENEDATEPTDPTESTQPTESTEPTESGGGGIPYNFNLKGNSFIKAANGNTPLSGSINTLYDLDKGTFTADLKLNPTTGSFSILGFLPTQTDIKFVQTAKTTGTLDETGTMASHSEMDVYLTSVRPFGIPIGGGEKCKTTEPSKIDLKGTNFVPNKGGKLTTASYKLAGLNDQCGMLGGIISAFMAGDGNTIDMDLTYKK</sequence>
<feature type="region of interest" description="Disordered" evidence="1">
    <location>
        <begin position="205"/>
        <end position="244"/>
    </location>
</feature>
<dbReference type="Pfam" id="PF20611">
    <property type="entry name" value="DUF6801"/>
    <property type="match status" value="1"/>
</dbReference>
<comment type="caution">
    <text evidence="4">The sequence shown here is derived from an EMBL/GenBank/DDBJ whole genome shotgun (WGS) entry which is preliminary data.</text>
</comment>
<name>A0A6G4U1F7_9ACTN</name>
<feature type="chain" id="PRO_5038513366" description="DUF6801 domain-containing protein" evidence="2">
    <location>
        <begin position="30"/>
        <end position="411"/>
    </location>
</feature>
<evidence type="ECO:0000256" key="2">
    <source>
        <dbReference type="SAM" id="SignalP"/>
    </source>
</evidence>
<reference evidence="4 5" key="1">
    <citation type="submission" date="2020-02" db="EMBL/GenBank/DDBJ databases">
        <title>Whole-genome analyses of novel actinobacteria.</title>
        <authorList>
            <person name="Sahin N."/>
        </authorList>
    </citation>
    <scope>NUCLEOTIDE SEQUENCE [LARGE SCALE GENOMIC DNA]</scope>
    <source>
        <strain evidence="4 5">A7024</strain>
    </source>
</reference>
<gene>
    <name evidence="4" type="ORF">G5C51_19060</name>
</gene>
<evidence type="ECO:0000313" key="4">
    <source>
        <dbReference type="EMBL" id="NGN65984.1"/>
    </source>
</evidence>
<dbReference type="Proteomes" id="UP000481583">
    <property type="component" value="Unassembled WGS sequence"/>
</dbReference>
<dbReference type="AlphaFoldDB" id="A0A6G4U1F7"/>
<keyword evidence="2" id="KW-0732">Signal</keyword>
<feature type="domain" description="DUF6801" evidence="3">
    <location>
        <begin position="44"/>
        <end position="195"/>
    </location>
</feature>
<dbReference type="RefSeq" id="WP_165238929.1">
    <property type="nucleotide sequence ID" value="NZ_JAAKZV010000079.1"/>
</dbReference>
<feature type="signal peptide" evidence="2">
    <location>
        <begin position="1"/>
        <end position="29"/>
    </location>
</feature>
<keyword evidence="5" id="KW-1185">Reference proteome</keyword>
<accession>A0A6G4U1F7</accession>
<proteinExistence type="predicted"/>
<dbReference type="InterPro" id="IPR046542">
    <property type="entry name" value="DUF6801"/>
</dbReference>
<dbReference type="EMBL" id="JAAKZV010000079">
    <property type="protein sequence ID" value="NGN65984.1"/>
    <property type="molecule type" value="Genomic_DNA"/>
</dbReference>
<organism evidence="4 5">
    <name type="scientific">Streptomyces coryli</name>
    <dbReference type="NCBI Taxonomy" id="1128680"/>
    <lineage>
        <taxon>Bacteria</taxon>
        <taxon>Bacillati</taxon>
        <taxon>Actinomycetota</taxon>
        <taxon>Actinomycetes</taxon>
        <taxon>Kitasatosporales</taxon>
        <taxon>Streptomycetaceae</taxon>
        <taxon>Streptomyces</taxon>
    </lineage>
</organism>
<evidence type="ECO:0000256" key="1">
    <source>
        <dbReference type="SAM" id="MobiDB-lite"/>
    </source>
</evidence>
<protein>
    <recommendedName>
        <fullName evidence="3">DUF6801 domain-containing protein</fullName>
    </recommendedName>
</protein>
<evidence type="ECO:0000313" key="5">
    <source>
        <dbReference type="Proteomes" id="UP000481583"/>
    </source>
</evidence>
<feature type="compositionally biased region" description="Low complexity" evidence="1">
    <location>
        <begin position="220"/>
        <end position="237"/>
    </location>
</feature>
<evidence type="ECO:0000259" key="3">
    <source>
        <dbReference type="Pfam" id="PF20611"/>
    </source>
</evidence>